<evidence type="ECO:0000313" key="2">
    <source>
        <dbReference type="Proteomes" id="UP000003394"/>
    </source>
</evidence>
<reference evidence="1 2" key="1">
    <citation type="journal article" date="2010" name="Vet. Microbiol.">
        <title>Production of haemolysins by strains of the Actinobacillus minor/porcitonsillarum complex.</title>
        <authorList>
            <person name="Arya G."/>
            <person name="Niven D.F."/>
        </authorList>
    </citation>
    <scope>NUCLEOTIDE SEQUENCE [LARGE SCALE GENOMIC DNA]</scope>
    <source>
        <strain evidence="2">strain 202</strain>
    </source>
</reference>
<evidence type="ECO:0000313" key="1">
    <source>
        <dbReference type="EMBL" id="EEV24364.1"/>
    </source>
</evidence>
<comment type="caution">
    <text evidence="1">The sequence shown here is derived from an EMBL/GenBank/DDBJ whole genome shotgun (WGS) entry which is preliminary data.</text>
</comment>
<proteinExistence type="predicted"/>
<gene>
    <name evidence="1" type="ORF">AM202_05389</name>
</gene>
<dbReference type="Proteomes" id="UP000003394">
    <property type="component" value="Unassembled WGS sequence"/>
</dbReference>
<name>A0ABP2GR24_9PAST</name>
<sequence length="30" mass="3293">MKNVHPNAQAVEKIENLAKNQAKMTSPDGK</sequence>
<protein>
    <submittedName>
        <fullName evidence="1">Uncharacterized protein</fullName>
    </submittedName>
</protein>
<dbReference type="EMBL" id="ACFT01000044">
    <property type="protein sequence ID" value="EEV24364.1"/>
    <property type="molecule type" value="Genomic_DNA"/>
</dbReference>
<organism evidence="1 2">
    <name type="scientific">Actinobacillus minor 202</name>
    <dbReference type="NCBI Taxonomy" id="591023"/>
    <lineage>
        <taxon>Bacteria</taxon>
        <taxon>Pseudomonadati</taxon>
        <taxon>Pseudomonadota</taxon>
        <taxon>Gammaproteobacteria</taxon>
        <taxon>Pasteurellales</taxon>
        <taxon>Pasteurellaceae</taxon>
        <taxon>Actinobacillus</taxon>
    </lineage>
</organism>
<accession>A0ABP2GR24</accession>
<keyword evidence="2" id="KW-1185">Reference proteome</keyword>